<keyword evidence="1" id="KW-0472">Membrane</keyword>
<sequence length="102" mass="12380">MLRYITPRRDYRKRLKIYDRCPEIRHKLDEADQQFWKAVAVGTPVVLVLGIPWLIVLLGDWLEHRLERIRLPHWAYVRRYQDIVHEAHAILPPHVIRARIED</sequence>
<comment type="caution">
    <text evidence="2">The sequence shown here is derived from an EMBL/GenBank/DDBJ whole genome shotgun (WGS) entry which is preliminary data.</text>
</comment>
<evidence type="ECO:0000256" key="1">
    <source>
        <dbReference type="SAM" id="Phobius"/>
    </source>
</evidence>
<proteinExistence type="predicted"/>
<reference evidence="2 3" key="1">
    <citation type="journal article" date="2013" name="Genome Biol.">
        <title>Comparative genomics of the core and accessory genomes of 48 Sinorhizobium strains comprising five genospecies.</title>
        <authorList>
            <person name="Sugawara M."/>
            <person name="Epstein B."/>
            <person name="Badgley B.D."/>
            <person name="Unno T."/>
            <person name="Xu L."/>
            <person name="Reese J."/>
            <person name="Gyaneshwar P."/>
            <person name="Denny R."/>
            <person name="Mudge J."/>
            <person name="Bharti A.K."/>
            <person name="Farmer A.D."/>
            <person name="May G.D."/>
            <person name="Woodward J.E."/>
            <person name="Medigue C."/>
            <person name="Vallenet D."/>
            <person name="Lajus A."/>
            <person name="Rouy Z."/>
            <person name="Martinez-Vaz B."/>
            <person name="Tiffin P."/>
            <person name="Young N.D."/>
            <person name="Sadowsky M.J."/>
        </authorList>
    </citation>
    <scope>NUCLEOTIDE SEQUENCE [LARGE SCALE GENOMIC DNA]</scope>
    <source>
        <strain evidence="2 3">N6B1</strain>
    </source>
</reference>
<keyword evidence="1" id="KW-1133">Transmembrane helix</keyword>
<protein>
    <recommendedName>
        <fullName evidence="4">Transmembrane protein</fullName>
    </recommendedName>
</protein>
<feature type="transmembrane region" description="Helical" evidence="1">
    <location>
        <begin position="35"/>
        <end position="58"/>
    </location>
</feature>
<dbReference type="AlphaFoldDB" id="A0AAW9TLE8"/>
<evidence type="ECO:0008006" key="4">
    <source>
        <dbReference type="Google" id="ProtNLM"/>
    </source>
</evidence>
<gene>
    <name evidence="2" type="ORF">GHK53_12340</name>
</gene>
<dbReference type="Proteomes" id="UP000429484">
    <property type="component" value="Unassembled WGS sequence"/>
</dbReference>
<accession>A0AAW9TLE8</accession>
<dbReference type="RefSeq" id="WP_153349675.1">
    <property type="nucleotide sequence ID" value="NZ_WISR01000124.1"/>
</dbReference>
<dbReference type="EMBL" id="WISR01000124">
    <property type="protein sequence ID" value="MQW33566.1"/>
    <property type="molecule type" value="Genomic_DNA"/>
</dbReference>
<evidence type="ECO:0000313" key="2">
    <source>
        <dbReference type="EMBL" id="MQW33566.1"/>
    </source>
</evidence>
<evidence type="ECO:0000313" key="3">
    <source>
        <dbReference type="Proteomes" id="UP000429484"/>
    </source>
</evidence>
<keyword evidence="1" id="KW-0812">Transmembrane</keyword>
<name>A0AAW9TLE8_RHIML</name>
<organism evidence="2 3">
    <name type="scientific">Rhizobium meliloti</name>
    <name type="common">Ensifer meliloti</name>
    <name type="synonym">Sinorhizobium meliloti</name>
    <dbReference type="NCBI Taxonomy" id="382"/>
    <lineage>
        <taxon>Bacteria</taxon>
        <taxon>Pseudomonadati</taxon>
        <taxon>Pseudomonadota</taxon>
        <taxon>Alphaproteobacteria</taxon>
        <taxon>Hyphomicrobiales</taxon>
        <taxon>Rhizobiaceae</taxon>
        <taxon>Sinorhizobium/Ensifer group</taxon>
        <taxon>Sinorhizobium</taxon>
    </lineage>
</organism>